<dbReference type="Proteomes" id="UP000575469">
    <property type="component" value="Unassembled WGS sequence"/>
</dbReference>
<dbReference type="InterPro" id="IPR013320">
    <property type="entry name" value="ConA-like_dom_sf"/>
</dbReference>
<gene>
    <name evidence="1" type="ORF">HGR00_04970</name>
</gene>
<evidence type="ECO:0000313" key="2">
    <source>
        <dbReference type="Proteomes" id="UP000575469"/>
    </source>
</evidence>
<dbReference type="EMBL" id="JABBZM010000003">
    <property type="protein sequence ID" value="NMV37253.1"/>
    <property type="molecule type" value="Genomic_DNA"/>
</dbReference>
<sequence>MIPAFTRYRSSGGGGDPYFSQVALLLHGEGANNGTVFTDSSGYNHVLAVGGSPKTSTTSPKFGSASIAFGGTGTDTTQPGATVDYLDLPSDTSTALGTGDFTIETWVKLNALPPQYGGIFDCRPPSSNGAYPALFVQNNGALLYYVNGGYALSTSLILSTGVWTHVAVVRRSEITTVYIGGISGGTYNDSNNYVNNRMRIGGSGYGNYLGLNGNLDEFRFTPGVARYSANFTPPIAPFPDHS</sequence>
<dbReference type="AlphaFoldDB" id="A0A848NWD7"/>
<accession>A0A848NWD7</accession>
<dbReference type="SUPFAM" id="SSF49899">
    <property type="entry name" value="Concanavalin A-like lectins/glucanases"/>
    <property type="match status" value="1"/>
</dbReference>
<dbReference type="Pfam" id="PF13385">
    <property type="entry name" value="Laminin_G_3"/>
    <property type="match status" value="1"/>
</dbReference>
<name>A0A848NWD7_9RALS</name>
<dbReference type="Gene3D" id="2.60.120.200">
    <property type="match status" value="1"/>
</dbReference>
<protein>
    <submittedName>
        <fullName evidence="1">LamG domain-containing protein</fullName>
    </submittedName>
</protein>
<reference evidence="1 2" key="1">
    <citation type="submission" date="2020-04" db="EMBL/GenBank/DDBJ databases">
        <title>Ralstonia insidiosa genome sequencing and assembly.</title>
        <authorList>
            <person name="Martins R.C.R."/>
            <person name="Perdigao-Neto L.V."/>
            <person name="Levin A.S.S."/>
            <person name="Costa S.F."/>
        </authorList>
    </citation>
    <scope>NUCLEOTIDE SEQUENCE [LARGE SCALE GENOMIC DNA]</scope>
    <source>
        <strain evidence="1 2">5047</strain>
    </source>
</reference>
<evidence type="ECO:0000313" key="1">
    <source>
        <dbReference type="EMBL" id="NMV37253.1"/>
    </source>
</evidence>
<dbReference type="RefSeq" id="WP_169339438.1">
    <property type="nucleotide sequence ID" value="NZ_JABBZM010000003.1"/>
</dbReference>
<organism evidence="1 2">
    <name type="scientific">Ralstonia insidiosa</name>
    <dbReference type="NCBI Taxonomy" id="190721"/>
    <lineage>
        <taxon>Bacteria</taxon>
        <taxon>Pseudomonadati</taxon>
        <taxon>Pseudomonadota</taxon>
        <taxon>Betaproteobacteria</taxon>
        <taxon>Burkholderiales</taxon>
        <taxon>Burkholderiaceae</taxon>
        <taxon>Ralstonia</taxon>
    </lineage>
</organism>
<proteinExistence type="predicted"/>
<comment type="caution">
    <text evidence="1">The sequence shown here is derived from an EMBL/GenBank/DDBJ whole genome shotgun (WGS) entry which is preliminary data.</text>
</comment>